<dbReference type="Pfam" id="PF25973">
    <property type="entry name" value="BSH_CzcB"/>
    <property type="match status" value="1"/>
</dbReference>
<evidence type="ECO:0000313" key="8">
    <source>
        <dbReference type="Proteomes" id="UP000295777"/>
    </source>
</evidence>
<feature type="chain" id="PRO_5020368529" evidence="4">
    <location>
        <begin position="21"/>
        <end position="391"/>
    </location>
</feature>
<keyword evidence="2 3" id="KW-0175">Coiled coil</keyword>
<evidence type="ECO:0000259" key="6">
    <source>
        <dbReference type="Pfam" id="PF25989"/>
    </source>
</evidence>
<dbReference type="InterPro" id="IPR006143">
    <property type="entry name" value="RND_pump_MFP"/>
</dbReference>
<evidence type="ECO:0000256" key="1">
    <source>
        <dbReference type="ARBA" id="ARBA00009477"/>
    </source>
</evidence>
<comment type="caution">
    <text evidence="7">The sequence shown here is derived from an EMBL/GenBank/DDBJ whole genome shotgun (WGS) entry which is preliminary data.</text>
</comment>
<dbReference type="PANTHER" id="PTHR30469:SF15">
    <property type="entry name" value="HLYD FAMILY OF SECRETION PROTEINS"/>
    <property type="match status" value="1"/>
</dbReference>
<dbReference type="Gene3D" id="2.40.50.100">
    <property type="match status" value="1"/>
</dbReference>
<dbReference type="NCBIfam" id="TIGR01730">
    <property type="entry name" value="RND_mfp"/>
    <property type="match status" value="1"/>
</dbReference>
<dbReference type="GO" id="GO:1990195">
    <property type="term" value="C:macrolide transmembrane transporter complex"/>
    <property type="evidence" value="ECO:0007669"/>
    <property type="project" value="InterPro"/>
</dbReference>
<name>A0A4R1GBK9_9BACT</name>
<proteinExistence type="inferred from homology"/>
<gene>
    <name evidence="7" type="ORF">CLV27_0852</name>
</gene>
<sequence length="391" mass="42358">MARRLLIAAALLLAVSSCGSEESSLEPLKVKTVTGVKTATVQSTTVEEKETFSGTVIPDQEIFISPKVVGYLIEVKATPGKKVKKGEVLAVIDSSDIRPDVEKAKAGIKEIEAALKEISQAMEEVRAHRRAAEANLLLAEKTYRRFEELLKADAVSKQKFDEVKTQYEAAKANLEAVKAKEAQLKEREKALLAKKEQIEADLKKASAYLSYTYLKSPVDGVVLQKLVDSGNLVSPQTPVFKIGTYPLKVRAFIDNTYAGKIHVGDKVTVKVKGLKLVGTVSEVDRSSDPVSHKFGVKVTLPEAPNVIPGTYAVIEFPISSRKEISIPASAVYRVGSLEYVFVIENGTAHLRLIKTGKRKGDRVTVISGLHEGETIAVSGVSKLCDGAKVEG</sequence>
<feature type="coiled-coil region" evidence="3">
    <location>
        <begin position="101"/>
        <end position="201"/>
    </location>
</feature>
<dbReference type="Proteomes" id="UP000295777">
    <property type="component" value="Unassembled WGS sequence"/>
</dbReference>
<keyword evidence="8" id="KW-1185">Reference proteome</keyword>
<dbReference type="PROSITE" id="PS51257">
    <property type="entry name" value="PROKAR_LIPOPROTEIN"/>
    <property type="match status" value="1"/>
</dbReference>
<dbReference type="GO" id="GO:0030313">
    <property type="term" value="C:cell envelope"/>
    <property type="evidence" value="ECO:0007669"/>
    <property type="project" value="UniProtKB-SubCell"/>
</dbReference>
<feature type="signal peptide" evidence="4">
    <location>
        <begin position="1"/>
        <end position="20"/>
    </location>
</feature>
<dbReference type="Gene3D" id="2.40.30.170">
    <property type="match status" value="1"/>
</dbReference>
<dbReference type="Gene3D" id="6.10.140.1990">
    <property type="match status" value="1"/>
</dbReference>
<keyword evidence="4" id="KW-0732">Signal</keyword>
<protein>
    <submittedName>
        <fullName evidence="7">RND family efflux transporter MFP subunit</fullName>
    </submittedName>
</protein>
<accession>A0A4R1GBK9</accession>
<dbReference type="Gene3D" id="2.40.420.20">
    <property type="match status" value="1"/>
</dbReference>
<dbReference type="GO" id="GO:0019898">
    <property type="term" value="C:extrinsic component of membrane"/>
    <property type="evidence" value="ECO:0007669"/>
    <property type="project" value="InterPro"/>
</dbReference>
<evidence type="ECO:0000313" key="7">
    <source>
        <dbReference type="EMBL" id="TCK05424.1"/>
    </source>
</evidence>
<comment type="similarity">
    <text evidence="1">Belongs to the membrane fusion protein (MFP) (TC 8.A.1) family.</text>
</comment>
<dbReference type="RefSeq" id="WP_132526124.1">
    <property type="nucleotide sequence ID" value="NZ_SMFV01000002.1"/>
</dbReference>
<evidence type="ECO:0000256" key="3">
    <source>
        <dbReference type="SAM" id="Coils"/>
    </source>
</evidence>
<dbReference type="SUPFAM" id="SSF111369">
    <property type="entry name" value="HlyD-like secretion proteins"/>
    <property type="match status" value="3"/>
</dbReference>
<dbReference type="GO" id="GO:1990961">
    <property type="term" value="P:xenobiotic detoxification by transmembrane export across the plasma membrane"/>
    <property type="evidence" value="ECO:0007669"/>
    <property type="project" value="InterPro"/>
</dbReference>
<evidence type="ECO:0000259" key="5">
    <source>
        <dbReference type="Pfam" id="PF25973"/>
    </source>
</evidence>
<feature type="domain" description="CzcB-like barrel-sandwich hybrid" evidence="5">
    <location>
        <begin position="63"/>
        <end position="242"/>
    </location>
</feature>
<evidence type="ECO:0000256" key="2">
    <source>
        <dbReference type="ARBA" id="ARBA00023054"/>
    </source>
</evidence>
<feature type="domain" description="YknX-like C-terminal permuted SH3-like" evidence="6">
    <location>
        <begin position="324"/>
        <end position="390"/>
    </location>
</feature>
<dbReference type="InterPro" id="IPR030190">
    <property type="entry name" value="MacA_alpha-hairpin_sf"/>
</dbReference>
<dbReference type="AlphaFoldDB" id="A0A4R1GBK9"/>
<reference evidence="7 8" key="1">
    <citation type="submission" date="2019-03" db="EMBL/GenBank/DDBJ databases">
        <title>Genomic Encyclopedia of Archaeal and Bacterial Type Strains, Phase II (KMG-II): from individual species to whole genera.</title>
        <authorList>
            <person name="Goeker M."/>
        </authorList>
    </citation>
    <scope>NUCLEOTIDE SEQUENCE [LARGE SCALE GENOMIC DNA]</scope>
    <source>
        <strain evidence="7 8">DSM 24425</strain>
    </source>
</reference>
<organism evidence="7 8">
    <name type="scientific">Phorcysia thermohydrogeniphila</name>
    <dbReference type="NCBI Taxonomy" id="936138"/>
    <lineage>
        <taxon>Bacteria</taxon>
        <taxon>Pseudomonadati</taxon>
        <taxon>Aquificota</taxon>
        <taxon>Aquificia</taxon>
        <taxon>Desulfurobacteriales</taxon>
        <taxon>Desulfurobacteriaceae</taxon>
        <taxon>Phorcysia</taxon>
    </lineage>
</organism>
<evidence type="ECO:0000256" key="4">
    <source>
        <dbReference type="SAM" id="SignalP"/>
    </source>
</evidence>
<dbReference type="PANTHER" id="PTHR30469">
    <property type="entry name" value="MULTIDRUG RESISTANCE PROTEIN MDTA"/>
    <property type="match status" value="1"/>
</dbReference>
<dbReference type="GO" id="GO:1990281">
    <property type="term" value="C:efflux pump complex"/>
    <property type="evidence" value="ECO:0007669"/>
    <property type="project" value="TreeGrafter"/>
</dbReference>
<dbReference type="EMBL" id="SMFV01000002">
    <property type="protein sequence ID" value="TCK05424.1"/>
    <property type="molecule type" value="Genomic_DNA"/>
</dbReference>
<dbReference type="InterPro" id="IPR058647">
    <property type="entry name" value="BSH_CzcB-like"/>
</dbReference>
<dbReference type="InterPro" id="IPR058637">
    <property type="entry name" value="YknX-like_C"/>
</dbReference>
<dbReference type="OrthoDB" id="9777308at2"/>
<dbReference type="Pfam" id="PF25989">
    <property type="entry name" value="YknX_C"/>
    <property type="match status" value="1"/>
</dbReference>
<dbReference type="GO" id="GO:0015562">
    <property type="term" value="F:efflux transmembrane transporter activity"/>
    <property type="evidence" value="ECO:0007669"/>
    <property type="project" value="TreeGrafter"/>
</dbReference>